<organism evidence="2 3">
    <name type="scientific">Henosepilachna vigintioctopunctata</name>
    <dbReference type="NCBI Taxonomy" id="420089"/>
    <lineage>
        <taxon>Eukaryota</taxon>
        <taxon>Metazoa</taxon>
        <taxon>Ecdysozoa</taxon>
        <taxon>Arthropoda</taxon>
        <taxon>Hexapoda</taxon>
        <taxon>Insecta</taxon>
        <taxon>Pterygota</taxon>
        <taxon>Neoptera</taxon>
        <taxon>Endopterygota</taxon>
        <taxon>Coleoptera</taxon>
        <taxon>Polyphaga</taxon>
        <taxon>Cucujiformia</taxon>
        <taxon>Coccinelloidea</taxon>
        <taxon>Coccinellidae</taxon>
        <taxon>Epilachninae</taxon>
        <taxon>Epilachnini</taxon>
        <taxon>Henosepilachna</taxon>
    </lineage>
</organism>
<protein>
    <submittedName>
        <fullName evidence="2">Uncharacterized protein</fullName>
    </submittedName>
</protein>
<dbReference type="Pfam" id="PF04177">
    <property type="entry name" value="TAP42"/>
    <property type="match status" value="1"/>
</dbReference>
<reference evidence="2 3" key="1">
    <citation type="submission" date="2023-03" db="EMBL/GenBank/DDBJ databases">
        <title>Genome insight into feeding habits of ladybird beetles.</title>
        <authorList>
            <person name="Li H.-S."/>
            <person name="Huang Y.-H."/>
            <person name="Pang H."/>
        </authorList>
    </citation>
    <scope>NUCLEOTIDE SEQUENCE [LARGE SCALE GENOMIC DNA]</scope>
    <source>
        <strain evidence="2">SYSU_2023b</strain>
        <tissue evidence="2">Whole body</tissue>
    </source>
</reference>
<dbReference type="EMBL" id="JARQZJ010000125">
    <property type="protein sequence ID" value="KAK9890534.1"/>
    <property type="molecule type" value="Genomic_DNA"/>
</dbReference>
<evidence type="ECO:0000313" key="3">
    <source>
        <dbReference type="Proteomes" id="UP001431783"/>
    </source>
</evidence>
<dbReference type="AlphaFoldDB" id="A0AAW1VEP5"/>
<dbReference type="Proteomes" id="UP001431783">
    <property type="component" value="Unassembled WGS sequence"/>
</dbReference>
<dbReference type="GO" id="GO:0051721">
    <property type="term" value="F:protein phosphatase 2A binding"/>
    <property type="evidence" value="ECO:0007669"/>
    <property type="project" value="TreeGrafter"/>
</dbReference>
<evidence type="ECO:0000256" key="1">
    <source>
        <dbReference type="ARBA" id="ARBA00034730"/>
    </source>
</evidence>
<dbReference type="FunFam" id="1.25.40.540:FF:000003">
    <property type="entry name" value="Immunoglobulin (CD79A)-binding protein 1"/>
    <property type="match status" value="1"/>
</dbReference>
<keyword evidence="3" id="KW-1185">Reference proteome</keyword>
<sequence>MSLDKTSDQGDAISNLATLFNQGLDLFNNLGRHDEPTNSLDVQCKVKKCIKIFETATKQCSHADVFSKNEGIEEVATADLQYFLLPAILGSLHLKLTSGDRRNIVEVTEIYFEDFMKRCVEYGLCKYEFKKKPMKSNEDIKTPLNEVEELTVLAKRRAVKISRYREQQKLKEKLCKLKENMENDHVDDEIKRKYFLTMIQMYIFEAIDELNSLEFEKMLLSHMEKLKKNDPVKPKKRPTRPLHPVIISHDKFQDHVWNKDSSSLQTMTVAEFYEKRLKDGIFPAPGRLKNNFMRLQEGSSIAAPGNPEDLIEIVEERINLDDYHLLEAMRQRPDLKDNDLRGFKDRINRS</sequence>
<dbReference type="GO" id="GO:0009966">
    <property type="term" value="P:regulation of signal transduction"/>
    <property type="evidence" value="ECO:0007669"/>
    <property type="project" value="InterPro"/>
</dbReference>
<accession>A0AAW1VEP5</accession>
<name>A0AAW1VEP5_9CUCU</name>
<dbReference type="GO" id="GO:0035303">
    <property type="term" value="P:regulation of dephosphorylation"/>
    <property type="evidence" value="ECO:0007669"/>
    <property type="project" value="TreeGrafter"/>
</dbReference>
<evidence type="ECO:0000313" key="2">
    <source>
        <dbReference type="EMBL" id="KAK9890534.1"/>
    </source>
</evidence>
<comment type="similarity">
    <text evidence="1">Belongs to the IGBP1/TAP42 family.</text>
</comment>
<dbReference type="InterPro" id="IPR007304">
    <property type="entry name" value="TAP46-like"/>
</dbReference>
<comment type="caution">
    <text evidence="2">The sequence shown here is derived from an EMBL/GenBank/DDBJ whole genome shotgun (WGS) entry which is preliminary data.</text>
</comment>
<dbReference type="GO" id="GO:0005829">
    <property type="term" value="C:cytosol"/>
    <property type="evidence" value="ECO:0007669"/>
    <property type="project" value="TreeGrafter"/>
</dbReference>
<dbReference type="InterPro" id="IPR038511">
    <property type="entry name" value="TAP42/TAP46-like_sf"/>
</dbReference>
<proteinExistence type="inferred from homology"/>
<dbReference type="Gene3D" id="1.25.40.540">
    <property type="entry name" value="TAP42-like family"/>
    <property type="match status" value="1"/>
</dbReference>
<dbReference type="PANTHER" id="PTHR10933">
    <property type="entry name" value="IMMUNOGLOBULIN-BINDING PROTEIN 1"/>
    <property type="match status" value="1"/>
</dbReference>
<dbReference type="PANTHER" id="PTHR10933:SF9">
    <property type="entry name" value="IMMUNOGLOBULIN-BINDING PROTEIN 1"/>
    <property type="match status" value="1"/>
</dbReference>
<gene>
    <name evidence="2" type="ORF">WA026_010610</name>
</gene>